<comment type="caution">
    <text evidence="9">The sequence shown here is derived from an EMBL/GenBank/DDBJ whole genome shotgun (WGS) entry which is preliminary data.</text>
</comment>
<evidence type="ECO:0000256" key="1">
    <source>
        <dbReference type="ARBA" id="ARBA00004651"/>
    </source>
</evidence>
<evidence type="ECO:0000256" key="8">
    <source>
        <dbReference type="RuleBase" id="RU363041"/>
    </source>
</evidence>
<dbReference type="PANTHER" id="PTHR30269">
    <property type="entry name" value="TRANSMEMBRANE PROTEIN YFCA"/>
    <property type="match status" value="1"/>
</dbReference>
<comment type="similarity">
    <text evidence="2 8">Belongs to the 4-toluene sulfonate uptake permease (TSUP) (TC 2.A.102) family.</text>
</comment>
<dbReference type="Proteomes" id="UP000245539">
    <property type="component" value="Unassembled WGS sequence"/>
</dbReference>
<feature type="transmembrane region" description="Helical" evidence="8">
    <location>
        <begin position="79"/>
        <end position="99"/>
    </location>
</feature>
<name>A0A317CPD0_9GAMM</name>
<organism evidence="9 10">
    <name type="scientific">Leucothrix pacifica</name>
    <dbReference type="NCBI Taxonomy" id="1247513"/>
    <lineage>
        <taxon>Bacteria</taxon>
        <taxon>Pseudomonadati</taxon>
        <taxon>Pseudomonadota</taxon>
        <taxon>Gammaproteobacteria</taxon>
        <taxon>Thiotrichales</taxon>
        <taxon>Thiotrichaceae</taxon>
        <taxon>Leucothrix</taxon>
    </lineage>
</organism>
<comment type="subcellular location">
    <subcellularLocation>
        <location evidence="1 8">Cell membrane</location>
        <topology evidence="1 8">Multi-pass membrane protein</topology>
    </subcellularLocation>
</comment>
<reference evidence="9 10" key="1">
    <citation type="submission" date="2018-05" db="EMBL/GenBank/DDBJ databases">
        <title>Leucothrix arctica sp. nov., isolated from Arctic seawater.</title>
        <authorList>
            <person name="Choi A."/>
            <person name="Baek K."/>
        </authorList>
    </citation>
    <scope>NUCLEOTIDE SEQUENCE [LARGE SCALE GENOMIC DNA]</scope>
    <source>
        <strain evidence="9 10">JCM 18388</strain>
    </source>
</reference>
<dbReference type="RefSeq" id="WP_109836294.1">
    <property type="nucleotide sequence ID" value="NZ_QGKM01000005.1"/>
</dbReference>
<dbReference type="GO" id="GO:0005886">
    <property type="term" value="C:plasma membrane"/>
    <property type="evidence" value="ECO:0007669"/>
    <property type="project" value="UniProtKB-SubCell"/>
</dbReference>
<proteinExistence type="inferred from homology"/>
<feature type="transmembrane region" description="Helical" evidence="8">
    <location>
        <begin position="189"/>
        <end position="211"/>
    </location>
</feature>
<evidence type="ECO:0000256" key="7">
    <source>
        <dbReference type="ARBA" id="ARBA00023136"/>
    </source>
</evidence>
<dbReference type="Pfam" id="PF01925">
    <property type="entry name" value="TauE"/>
    <property type="match status" value="1"/>
</dbReference>
<evidence type="ECO:0000256" key="6">
    <source>
        <dbReference type="ARBA" id="ARBA00022989"/>
    </source>
</evidence>
<evidence type="ECO:0000313" key="9">
    <source>
        <dbReference type="EMBL" id="PWR00240.1"/>
    </source>
</evidence>
<keyword evidence="4 8" id="KW-1003">Cell membrane</keyword>
<dbReference type="OrthoDB" id="554695at2"/>
<evidence type="ECO:0000256" key="4">
    <source>
        <dbReference type="ARBA" id="ARBA00022475"/>
    </source>
</evidence>
<dbReference type="EMBL" id="QGKM01000005">
    <property type="protein sequence ID" value="PWR00240.1"/>
    <property type="molecule type" value="Genomic_DNA"/>
</dbReference>
<feature type="transmembrane region" description="Helical" evidence="8">
    <location>
        <begin position="105"/>
        <end position="122"/>
    </location>
</feature>
<keyword evidence="5 8" id="KW-0812">Transmembrane</keyword>
<dbReference type="InterPro" id="IPR002781">
    <property type="entry name" value="TM_pro_TauE-like"/>
</dbReference>
<protein>
    <recommendedName>
        <fullName evidence="8">Probable membrane transporter protein</fullName>
    </recommendedName>
</protein>
<evidence type="ECO:0000313" key="10">
    <source>
        <dbReference type="Proteomes" id="UP000245539"/>
    </source>
</evidence>
<evidence type="ECO:0000256" key="2">
    <source>
        <dbReference type="ARBA" id="ARBA00009142"/>
    </source>
</evidence>
<feature type="transmembrane region" description="Helical" evidence="8">
    <location>
        <begin position="12"/>
        <end position="37"/>
    </location>
</feature>
<dbReference type="AlphaFoldDB" id="A0A317CPD0"/>
<keyword evidence="3" id="KW-0813">Transport</keyword>
<keyword evidence="10" id="KW-1185">Reference proteome</keyword>
<dbReference type="PANTHER" id="PTHR30269:SF0">
    <property type="entry name" value="MEMBRANE TRANSPORTER PROTEIN YFCA-RELATED"/>
    <property type="match status" value="1"/>
</dbReference>
<feature type="transmembrane region" description="Helical" evidence="8">
    <location>
        <begin position="231"/>
        <end position="249"/>
    </location>
</feature>
<sequence length="254" mass="26772">MELTQELSHFWLLLLVIVAFVAGYVDAIAGGGGMILIPALLFAGIPAVSAMAVNKVVAIAGTSLAVIKYALAKQVSWHLVFWALLPCLIASFIGGKAALSLSDSLLSWMILLCIPVALYFVLTTRKTSASGAAVKTAKAGIILSPIGFYDGLLGPGTGTYMTIAMRRFLSMEYLKATATTKPLNLATNIGAAVAFLLAGKVLWSLAIPMLLANAMGAWIGSHFAVKNGDDFIRKMLVVVLVVMLLANVMKQIAS</sequence>
<evidence type="ECO:0000256" key="5">
    <source>
        <dbReference type="ARBA" id="ARBA00022692"/>
    </source>
</evidence>
<feature type="transmembrane region" description="Helical" evidence="8">
    <location>
        <begin position="43"/>
        <end position="67"/>
    </location>
</feature>
<accession>A0A317CPD0</accession>
<keyword evidence="6 8" id="KW-1133">Transmembrane helix</keyword>
<keyword evidence="7 8" id="KW-0472">Membrane</keyword>
<dbReference type="InterPro" id="IPR052017">
    <property type="entry name" value="TSUP"/>
</dbReference>
<gene>
    <name evidence="9" type="ORF">DKW60_03625</name>
</gene>
<evidence type="ECO:0000256" key="3">
    <source>
        <dbReference type="ARBA" id="ARBA00022448"/>
    </source>
</evidence>